<dbReference type="OrthoDB" id="5398685at2759"/>
<protein>
    <submittedName>
        <fullName evidence="2">Uncharacterized protein</fullName>
    </submittedName>
</protein>
<evidence type="ECO:0000256" key="1">
    <source>
        <dbReference type="SAM" id="MobiDB-lite"/>
    </source>
</evidence>
<evidence type="ECO:0000313" key="2">
    <source>
        <dbReference type="EMBL" id="KAJ5217517.1"/>
    </source>
</evidence>
<proteinExistence type="predicted"/>
<organism evidence="2 3">
    <name type="scientific">Penicillium citrinum</name>
    <dbReference type="NCBI Taxonomy" id="5077"/>
    <lineage>
        <taxon>Eukaryota</taxon>
        <taxon>Fungi</taxon>
        <taxon>Dikarya</taxon>
        <taxon>Ascomycota</taxon>
        <taxon>Pezizomycotina</taxon>
        <taxon>Eurotiomycetes</taxon>
        <taxon>Eurotiomycetidae</taxon>
        <taxon>Eurotiales</taxon>
        <taxon>Aspergillaceae</taxon>
        <taxon>Penicillium</taxon>
    </lineage>
</organism>
<dbReference type="EMBL" id="JAPQKT010000010">
    <property type="protein sequence ID" value="KAJ5217517.1"/>
    <property type="molecule type" value="Genomic_DNA"/>
</dbReference>
<gene>
    <name evidence="2" type="ORF">N7469_011142</name>
</gene>
<dbReference type="GeneID" id="81389214"/>
<sequence>MSDKNENDIDISQALAELAKGEMTASALEEHLNAIESKVEELLAGVGAQDMLMGNPETNGQNPEKDQKSEIKDEKQSR</sequence>
<reference evidence="2" key="1">
    <citation type="submission" date="2022-11" db="EMBL/GenBank/DDBJ databases">
        <authorList>
            <person name="Petersen C."/>
        </authorList>
    </citation>
    <scope>NUCLEOTIDE SEQUENCE</scope>
    <source>
        <strain evidence="2">IBT 23319</strain>
    </source>
</reference>
<keyword evidence="3" id="KW-1185">Reference proteome</keyword>
<dbReference type="RefSeq" id="XP_056495111.1">
    <property type="nucleotide sequence ID" value="XM_056650047.1"/>
</dbReference>
<dbReference type="AlphaFoldDB" id="A0A9W9TCB5"/>
<feature type="compositionally biased region" description="Basic and acidic residues" evidence="1">
    <location>
        <begin position="63"/>
        <end position="78"/>
    </location>
</feature>
<name>A0A9W9TCB5_PENCI</name>
<comment type="caution">
    <text evidence="2">The sequence shown here is derived from an EMBL/GenBank/DDBJ whole genome shotgun (WGS) entry which is preliminary data.</text>
</comment>
<feature type="region of interest" description="Disordered" evidence="1">
    <location>
        <begin position="46"/>
        <end position="78"/>
    </location>
</feature>
<dbReference type="Proteomes" id="UP001147733">
    <property type="component" value="Unassembled WGS sequence"/>
</dbReference>
<reference evidence="2" key="2">
    <citation type="journal article" date="2023" name="IMA Fungus">
        <title>Comparative genomic study of the Penicillium genus elucidates a diverse pangenome and 15 lateral gene transfer events.</title>
        <authorList>
            <person name="Petersen C."/>
            <person name="Sorensen T."/>
            <person name="Nielsen M.R."/>
            <person name="Sondergaard T.E."/>
            <person name="Sorensen J.L."/>
            <person name="Fitzpatrick D.A."/>
            <person name="Frisvad J.C."/>
            <person name="Nielsen K.L."/>
        </authorList>
    </citation>
    <scope>NUCLEOTIDE SEQUENCE</scope>
    <source>
        <strain evidence="2">IBT 23319</strain>
    </source>
</reference>
<evidence type="ECO:0000313" key="3">
    <source>
        <dbReference type="Proteomes" id="UP001147733"/>
    </source>
</evidence>
<accession>A0A9W9TCB5</accession>